<evidence type="ECO:0000313" key="18">
    <source>
        <dbReference type="EMBL" id="OLP45109.1"/>
    </source>
</evidence>
<evidence type="ECO:0000259" key="17">
    <source>
        <dbReference type="PROSITE" id="PS50894"/>
    </source>
</evidence>
<dbReference type="PRINTS" id="PR00344">
    <property type="entry name" value="BCTRLSENSOR"/>
</dbReference>
<dbReference type="OrthoDB" id="9789782at2"/>
<feature type="domain" description="HPt" evidence="17">
    <location>
        <begin position="667"/>
        <end position="753"/>
    </location>
</feature>
<dbReference type="InterPro" id="IPR005467">
    <property type="entry name" value="His_kinase_dom"/>
</dbReference>
<comment type="caution">
    <text evidence="18">The sequence shown here is derived from an EMBL/GenBank/DDBJ whole genome shotgun (WGS) entry which is preliminary data.</text>
</comment>
<dbReference type="CDD" id="cd16922">
    <property type="entry name" value="HATPase_EvgS-ArcB-TorS-like"/>
    <property type="match status" value="1"/>
</dbReference>
<dbReference type="CDD" id="cd00088">
    <property type="entry name" value="HPT"/>
    <property type="match status" value="1"/>
</dbReference>
<dbReference type="InterPro" id="IPR004358">
    <property type="entry name" value="Sig_transdc_His_kin-like_C"/>
</dbReference>
<keyword evidence="11 14" id="KW-0472">Membrane</keyword>
<feature type="domain" description="Histidine kinase" evidence="15">
    <location>
        <begin position="253"/>
        <end position="474"/>
    </location>
</feature>
<dbReference type="InterPro" id="IPR036641">
    <property type="entry name" value="HPT_dom_sf"/>
</dbReference>
<feature type="transmembrane region" description="Helical" evidence="14">
    <location>
        <begin position="20"/>
        <end position="37"/>
    </location>
</feature>
<evidence type="ECO:0000256" key="5">
    <source>
        <dbReference type="ARBA" id="ARBA00022553"/>
    </source>
</evidence>
<accession>A0A1Q8ZSQ1</accession>
<evidence type="ECO:0000313" key="19">
    <source>
        <dbReference type="Proteomes" id="UP000186894"/>
    </source>
</evidence>
<dbReference type="SUPFAM" id="SSF47226">
    <property type="entry name" value="Histidine-containing phosphotransfer domain, HPT domain"/>
    <property type="match status" value="1"/>
</dbReference>
<dbReference type="EMBL" id="MKIM01000025">
    <property type="protein sequence ID" value="OLP45109.1"/>
    <property type="molecule type" value="Genomic_DNA"/>
</dbReference>
<dbReference type="GO" id="GO:0000155">
    <property type="term" value="F:phosphorelay sensor kinase activity"/>
    <property type="evidence" value="ECO:0007669"/>
    <property type="project" value="InterPro"/>
</dbReference>
<feature type="transmembrane region" description="Helical" evidence="14">
    <location>
        <begin position="194"/>
        <end position="212"/>
    </location>
</feature>
<keyword evidence="19" id="KW-1185">Reference proteome</keyword>
<name>A0A1Q8ZSQ1_9HYPH</name>
<dbReference type="InterPro" id="IPR011006">
    <property type="entry name" value="CheY-like_superfamily"/>
</dbReference>
<dbReference type="InterPro" id="IPR036097">
    <property type="entry name" value="HisK_dim/P_sf"/>
</dbReference>
<dbReference type="GO" id="GO:0005886">
    <property type="term" value="C:plasma membrane"/>
    <property type="evidence" value="ECO:0007669"/>
    <property type="project" value="UniProtKB-SubCell"/>
</dbReference>
<evidence type="ECO:0000256" key="6">
    <source>
        <dbReference type="ARBA" id="ARBA00022692"/>
    </source>
</evidence>
<dbReference type="FunFam" id="3.30.565.10:FF:000010">
    <property type="entry name" value="Sensor histidine kinase RcsC"/>
    <property type="match status" value="1"/>
</dbReference>
<organism evidence="18 19">
    <name type="scientific">Rhizobium oryziradicis</name>
    <dbReference type="NCBI Taxonomy" id="1867956"/>
    <lineage>
        <taxon>Bacteria</taxon>
        <taxon>Pseudomonadati</taxon>
        <taxon>Pseudomonadota</taxon>
        <taxon>Alphaproteobacteria</taxon>
        <taxon>Hyphomicrobiales</taxon>
        <taxon>Rhizobiaceae</taxon>
        <taxon>Rhizobium/Agrobacterium group</taxon>
        <taxon>Rhizobium</taxon>
    </lineage>
</organism>
<evidence type="ECO:0000256" key="2">
    <source>
        <dbReference type="ARBA" id="ARBA00004651"/>
    </source>
</evidence>
<feature type="modified residue" description="4-aspartylphosphate" evidence="13">
    <location>
        <position position="546"/>
    </location>
</feature>
<keyword evidence="10" id="KW-0902">Two-component regulatory system</keyword>
<keyword evidence="4" id="KW-1003">Cell membrane</keyword>
<keyword evidence="6 14" id="KW-0812">Transmembrane</keyword>
<feature type="modified residue" description="Phosphohistidine" evidence="12">
    <location>
        <position position="706"/>
    </location>
</feature>
<keyword evidence="7" id="KW-0547">Nucleotide-binding</keyword>
<dbReference type="InterPro" id="IPR001789">
    <property type="entry name" value="Sig_transdc_resp-reg_receiver"/>
</dbReference>
<dbReference type="Pfam" id="PF00072">
    <property type="entry name" value="Response_reg"/>
    <property type="match status" value="1"/>
</dbReference>
<dbReference type="PROSITE" id="PS50109">
    <property type="entry name" value="HIS_KIN"/>
    <property type="match status" value="1"/>
</dbReference>
<dbReference type="SUPFAM" id="SSF52172">
    <property type="entry name" value="CheY-like"/>
    <property type="match status" value="1"/>
</dbReference>
<dbReference type="Gene3D" id="3.40.50.2300">
    <property type="match status" value="1"/>
</dbReference>
<dbReference type="SUPFAM" id="SSF55874">
    <property type="entry name" value="ATPase domain of HSP90 chaperone/DNA topoisomerase II/histidine kinase"/>
    <property type="match status" value="1"/>
</dbReference>
<evidence type="ECO:0000256" key="1">
    <source>
        <dbReference type="ARBA" id="ARBA00000085"/>
    </source>
</evidence>
<evidence type="ECO:0000256" key="8">
    <source>
        <dbReference type="ARBA" id="ARBA00022840"/>
    </source>
</evidence>
<dbReference type="RefSeq" id="WP_075639024.1">
    <property type="nucleotide sequence ID" value="NZ_MKIM01000025.1"/>
</dbReference>
<keyword evidence="8" id="KW-0067">ATP-binding</keyword>
<reference evidence="18 19" key="1">
    <citation type="submission" date="2016-09" db="EMBL/GenBank/DDBJ databases">
        <title>Rhizobium oryziradicis sp. nov., isolated from the root of rice.</title>
        <authorList>
            <person name="Zhao J."/>
            <person name="Zhang X."/>
        </authorList>
    </citation>
    <scope>NUCLEOTIDE SEQUENCE [LARGE SCALE GENOMIC DNA]</scope>
    <source>
        <strain evidence="18 19">N19</strain>
    </source>
</reference>
<sequence>MILFNRNGLERHRSQPKTTFVLLILSGVLLLTFLLLSKDISDRFHMLFDDIRENATWAVYQLDREARTLDYTVAEARRLDSIGPKELTDISLRYDILYSRLKLVNQTQFGAYFSHDATVQDYLGKIAGFIAEMQPFFDSIANGKIPEKQEFEPVDQQLGRLTRDTGDLLLYTNNFVGNERASIRANMIELEKTSAVMLGLLMVSVIFLVVTLRRQLTSLRETSHRLETMAREVSNAYEAADSGNRAKSQFMATMGHEIRTPLNAILGMAELLEYSELPPEALQSVKTIRSSGEALLEVINEVLDYSKIEHGKLELEERAVDIYALAESTISIIQGRADAQKSELILDIPLSLEALYVRTDPTRLRQVLLNLLSNAVKFTHNGTVTLRLREFYRGSALMLRFEVEDTGIGIDEAGVAKLFQPFSQVDASISRRYGGTGLGLTICKQIVGKLGGELGMSSTVGVGSIFWFELPVIVAGKDEVRQNTKSETLERHFPRLRILLVEDNIVNQQVASRFLEKLNQTVVLASDGAEAVEKTEQETFDLILMDMQMPVMDGIEATKHIIQRGGAAALTPIIAMTANASDEDRRRCRAAGMVGFESKPVTMNRLRDVILTFAPAEHDSDTDKDPLDIGDLVDPTPEQPPLTLQQHLDEINGLDKSRQDELIEALGEDVYQELIESFFNDAKDLIGALNIAFANQNNPEIDRVLHTIKGAASNVGLNDIAHHADALRSVAPTFESIGRLSEEIETMKLKLVA</sequence>
<evidence type="ECO:0000256" key="4">
    <source>
        <dbReference type="ARBA" id="ARBA00022475"/>
    </source>
</evidence>
<keyword evidence="9 14" id="KW-1133">Transmembrane helix</keyword>
<evidence type="ECO:0000256" key="3">
    <source>
        <dbReference type="ARBA" id="ARBA00012438"/>
    </source>
</evidence>
<dbReference type="PROSITE" id="PS50110">
    <property type="entry name" value="RESPONSE_REGULATORY"/>
    <property type="match status" value="1"/>
</dbReference>
<proteinExistence type="predicted"/>
<gene>
    <name evidence="18" type="ORF">BJF95_17350</name>
</gene>
<feature type="domain" description="Response regulatory" evidence="16">
    <location>
        <begin position="497"/>
        <end position="614"/>
    </location>
</feature>
<comment type="subcellular location">
    <subcellularLocation>
        <location evidence="2">Cell membrane</location>
        <topology evidence="2">Multi-pass membrane protein</topology>
    </subcellularLocation>
</comment>
<evidence type="ECO:0000259" key="15">
    <source>
        <dbReference type="PROSITE" id="PS50109"/>
    </source>
</evidence>
<evidence type="ECO:0000256" key="13">
    <source>
        <dbReference type="PROSITE-ProRule" id="PRU00169"/>
    </source>
</evidence>
<dbReference type="Proteomes" id="UP000186894">
    <property type="component" value="Unassembled WGS sequence"/>
</dbReference>
<evidence type="ECO:0000256" key="9">
    <source>
        <dbReference type="ARBA" id="ARBA00022989"/>
    </source>
</evidence>
<dbReference type="Gene3D" id="1.20.120.160">
    <property type="entry name" value="HPT domain"/>
    <property type="match status" value="1"/>
</dbReference>
<dbReference type="EC" id="2.7.13.3" evidence="3"/>
<dbReference type="CDD" id="cd17546">
    <property type="entry name" value="REC_hyHK_CKI1_RcsC-like"/>
    <property type="match status" value="1"/>
</dbReference>
<evidence type="ECO:0000256" key="12">
    <source>
        <dbReference type="PROSITE-ProRule" id="PRU00110"/>
    </source>
</evidence>
<dbReference type="Pfam" id="PF02518">
    <property type="entry name" value="HATPase_c"/>
    <property type="match status" value="1"/>
</dbReference>
<dbReference type="PANTHER" id="PTHR45339">
    <property type="entry name" value="HYBRID SIGNAL TRANSDUCTION HISTIDINE KINASE J"/>
    <property type="match status" value="1"/>
</dbReference>
<dbReference type="AlphaFoldDB" id="A0A1Q8ZSQ1"/>
<dbReference type="Pfam" id="PF00512">
    <property type="entry name" value="HisKA"/>
    <property type="match status" value="1"/>
</dbReference>
<keyword evidence="5 13" id="KW-0597">Phosphoprotein</keyword>
<dbReference type="SUPFAM" id="SSF47384">
    <property type="entry name" value="Homodimeric domain of signal transducing histidine kinase"/>
    <property type="match status" value="1"/>
</dbReference>
<dbReference type="GO" id="GO:0005524">
    <property type="term" value="F:ATP binding"/>
    <property type="evidence" value="ECO:0007669"/>
    <property type="project" value="UniProtKB-KW"/>
</dbReference>
<dbReference type="InterPro" id="IPR036890">
    <property type="entry name" value="HATPase_C_sf"/>
</dbReference>
<dbReference type="STRING" id="1867956.BJF95_17350"/>
<evidence type="ECO:0000256" key="11">
    <source>
        <dbReference type="ARBA" id="ARBA00023136"/>
    </source>
</evidence>
<dbReference type="InterPro" id="IPR003594">
    <property type="entry name" value="HATPase_dom"/>
</dbReference>
<dbReference type="InterPro" id="IPR008207">
    <property type="entry name" value="Sig_transdc_His_kin_Hpt_dom"/>
</dbReference>
<evidence type="ECO:0000256" key="14">
    <source>
        <dbReference type="SAM" id="Phobius"/>
    </source>
</evidence>
<dbReference type="SMART" id="SM00448">
    <property type="entry name" value="REC"/>
    <property type="match status" value="1"/>
</dbReference>
<evidence type="ECO:0000256" key="7">
    <source>
        <dbReference type="ARBA" id="ARBA00022741"/>
    </source>
</evidence>
<dbReference type="Gene3D" id="3.30.565.10">
    <property type="entry name" value="Histidine kinase-like ATPase, C-terminal domain"/>
    <property type="match status" value="1"/>
</dbReference>
<keyword evidence="18" id="KW-0418">Kinase</keyword>
<keyword evidence="18" id="KW-0808">Transferase</keyword>
<dbReference type="Pfam" id="PF01627">
    <property type="entry name" value="Hpt"/>
    <property type="match status" value="1"/>
</dbReference>
<dbReference type="CDD" id="cd00082">
    <property type="entry name" value="HisKA"/>
    <property type="match status" value="1"/>
</dbReference>
<dbReference type="InterPro" id="IPR003661">
    <property type="entry name" value="HisK_dim/P_dom"/>
</dbReference>
<dbReference type="SMART" id="SM00388">
    <property type="entry name" value="HisKA"/>
    <property type="match status" value="1"/>
</dbReference>
<evidence type="ECO:0000256" key="10">
    <source>
        <dbReference type="ARBA" id="ARBA00023012"/>
    </source>
</evidence>
<dbReference type="PROSITE" id="PS50894">
    <property type="entry name" value="HPT"/>
    <property type="match status" value="1"/>
</dbReference>
<comment type="catalytic activity">
    <reaction evidence="1">
        <text>ATP + protein L-histidine = ADP + protein N-phospho-L-histidine.</text>
        <dbReference type="EC" id="2.7.13.3"/>
    </reaction>
</comment>
<dbReference type="Gene3D" id="1.10.287.130">
    <property type="match status" value="1"/>
</dbReference>
<dbReference type="PANTHER" id="PTHR45339:SF1">
    <property type="entry name" value="HYBRID SIGNAL TRANSDUCTION HISTIDINE KINASE J"/>
    <property type="match status" value="1"/>
</dbReference>
<protein>
    <recommendedName>
        <fullName evidence="3">histidine kinase</fullName>
        <ecNumber evidence="3">2.7.13.3</ecNumber>
    </recommendedName>
</protein>
<evidence type="ECO:0000259" key="16">
    <source>
        <dbReference type="PROSITE" id="PS50110"/>
    </source>
</evidence>
<dbReference type="SMART" id="SM00387">
    <property type="entry name" value="HATPase_c"/>
    <property type="match status" value="1"/>
</dbReference>